<keyword evidence="2" id="KW-0170">Cobalt</keyword>
<dbReference type="Gene3D" id="1.10.1240.10">
    <property type="entry name" value="Methionine synthase domain"/>
    <property type="match status" value="1"/>
</dbReference>
<dbReference type="GO" id="GO:0008705">
    <property type="term" value="F:methionine synthase activity"/>
    <property type="evidence" value="ECO:0007669"/>
    <property type="project" value="TreeGrafter"/>
</dbReference>
<evidence type="ECO:0000256" key="1">
    <source>
        <dbReference type="ARBA" id="ARBA00022723"/>
    </source>
</evidence>
<reference evidence="4 5" key="1">
    <citation type="submission" date="2019-11" db="EMBL/GenBank/DDBJ databases">
        <title>Genome sequence of Moorella glycerini DSM11254.</title>
        <authorList>
            <person name="Poehlein A."/>
            <person name="Boeer T."/>
            <person name="Daniel R."/>
        </authorList>
    </citation>
    <scope>NUCLEOTIDE SEQUENCE [LARGE SCALE GENOMIC DNA]</scope>
    <source>
        <strain evidence="4 5">DSM 11254</strain>
    </source>
</reference>
<dbReference type="Proteomes" id="UP000425916">
    <property type="component" value="Chromosome"/>
</dbReference>
<dbReference type="EMBL" id="CP046244">
    <property type="protein sequence ID" value="QGP91142.1"/>
    <property type="molecule type" value="Genomic_DNA"/>
</dbReference>
<keyword evidence="1" id="KW-0479">Metal-binding</keyword>
<protein>
    <submittedName>
        <fullName evidence="4">B12 binding domain protein</fullName>
    </submittedName>
</protein>
<dbReference type="InterPro" id="IPR036594">
    <property type="entry name" value="Meth_synthase_dom"/>
</dbReference>
<dbReference type="InterPro" id="IPR003759">
    <property type="entry name" value="Cbl-bd_cap"/>
</dbReference>
<dbReference type="GO" id="GO:0046872">
    <property type="term" value="F:metal ion binding"/>
    <property type="evidence" value="ECO:0007669"/>
    <property type="project" value="UniProtKB-KW"/>
</dbReference>
<dbReference type="SUPFAM" id="SSF47644">
    <property type="entry name" value="Methionine synthase domain"/>
    <property type="match status" value="1"/>
</dbReference>
<evidence type="ECO:0000259" key="3">
    <source>
        <dbReference type="PROSITE" id="PS51337"/>
    </source>
</evidence>
<dbReference type="InterPro" id="IPR050554">
    <property type="entry name" value="Met_Synthase/Corrinoid"/>
</dbReference>
<evidence type="ECO:0000313" key="5">
    <source>
        <dbReference type="Proteomes" id="UP000425916"/>
    </source>
</evidence>
<dbReference type="PROSITE" id="PS51337">
    <property type="entry name" value="B12_BINDING_NTER"/>
    <property type="match status" value="1"/>
</dbReference>
<dbReference type="RefSeq" id="WP_211662032.1">
    <property type="nucleotide sequence ID" value="NZ_CP046244.1"/>
</dbReference>
<dbReference type="GO" id="GO:0046653">
    <property type="term" value="P:tetrahydrofolate metabolic process"/>
    <property type="evidence" value="ECO:0007669"/>
    <property type="project" value="TreeGrafter"/>
</dbReference>
<evidence type="ECO:0000256" key="2">
    <source>
        <dbReference type="ARBA" id="ARBA00023285"/>
    </source>
</evidence>
<dbReference type="Pfam" id="PF02607">
    <property type="entry name" value="B12-binding_2"/>
    <property type="match status" value="1"/>
</dbReference>
<dbReference type="AlphaFoldDB" id="A0A6I5ZMN2"/>
<feature type="domain" description="B12-binding N-terminal" evidence="3">
    <location>
        <begin position="1"/>
        <end position="84"/>
    </location>
</feature>
<gene>
    <name evidence="4" type="ORF">MGLY_04670</name>
</gene>
<dbReference type="GO" id="GO:0005829">
    <property type="term" value="C:cytosol"/>
    <property type="evidence" value="ECO:0007669"/>
    <property type="project" value="TreeGrafter"/>
</dbReference>
<evidence type="ECO:0000313" key="4">
    <source>
        <dbReference type="EMBL" id="QGP91142.1"/>
    </source>
</evidence>
<dbReference type="PANTHER" id="PTHR45833:SF1">
    <property type="entry name" value="METHIONINE SYNTHASE"/>
    <property type="match status" value="1"/>
</dbReference>
<sequence>MTNIAEALRDLNEDRVSALVDEKLQQGISPVDIIKECNEGIAAVGDLFASGQYYLTELMFSAEILQGVMAKLEPLLASIGGGEQSAGTVVIGTVKGTYP</sequence>
<proteinExistence type="predicted"/>
<dbReference type="SMART" id="SM01018">
    <property type="entry name" value="B12-binding_2"/>
    <property type="match status" value="1"/>
</dbReference>
<organism evidence="4 5">
    <name type="scientific">Neomoorella glycerini</name>
    <dbReference type="NCBI Taxonomy" id="55779"/>
    <lineage>
        <taxon>Bacteria</taxon>
        <taxon>Bacillati</taxon>
        <taxon>Bacillota</taxon>
        <taxon>Clostridia</taxon>
        <taxon>Neomoorellales</taxon>
        <taxon>Neomoorellaceae</taxon>
        <taxon>Neomoorella</taxon>
    </lineage>
</organism>
<name>A0A6I5ZMN2_9FIRM</name>
<accession>A0A6I5ZMN2</accession>
<keyword evidence="5" id="KW-1185">Reference proteome</keyword>
<dbReference type="PANTHER" id="PTHR45833">
    <property type="entry name" value="METHIONINE SYNTHASE"/>
    <property type="match status" value="1"/>
</dbReference>
<dbReference type="GO" id="GO:0050667">
    <property type="term" value="P:homocysteine metabolic process"/>
    <property type="evidence" value="ECO:0007669"/>
    <property type="project" value="TreeGrafter"/>
</dbReference>